<evidence type="ECO:0000313" key="3">
    <source>
        <dbReference type="Proteomes" id="UP000032361"/>
    </source>
</evidence>
<dbReference type="OrthoDB" id="709028at2"/>
<feature type="transmembrane region" description="Helical" evidence="1">
    <location>
        <begin position="82"/>
        <end position="99"/>
    </location>
</feature>
<gene>
    <name evidence="2" type="ORF">PK35_00975</name>
</gene>
<evidence type="ECO:0008006" key="4">
    <source>
        <dbReference type="Google" id="ProtNLM"/>
    </source>
</evidence>
<name>A0A0D7W5K0_9FLAO</name>
<keyword evidence="1" id="KW-0812">Transmembrane</keyword>
<reference evidence="2 3" key="1">
    <citation type="journal article" date="2015" name="Antonie Van Leeuwenhoek">
        <title>Tamlana nanhaiensis sp. nov., isolated from surface seawater collected from the South China Sea.</title>
        <authorList>
            <person name="Liu X."/>
            <person name="Lai Q."/>
            <person name="Du Y."/>
            <person name="Li G."/>
            <person name="Sun F."/>
            <person name="Shao Z."/>
        </authorList>
    </citation>
    <scope>NUCLEOTIDE SEQUENCE [LARGE SCALE GENOMIC DNA]</scope>
    <source>
        <strain evidence="2 3">FHC16</strain>
    </source>
</reference>
<dbReference type="AlphaFoldDB" id="A0A0D7W5K0"/>
<comment type="caution">
    <text evidence="2">The sequence shown here is derived from an EMBL/GenBank/DDBJ whole genome shotgun (WGS) entry which is preliminary data.</text>
</comment>
<dbReference type="Proteomes" id="UP000032361">
    <property type="component" value="Unassembled WGS sequence"/>
</dbReference>
<accession>A0A0D7W5K0</accession>
<organism evidence="2 3">
    <name type="scientific">Neotamlana nanhaiensis</name>
    <dbReference type="NCBI Taxonomy" id="1382798"/>
    <lineage>
        <taxon>Bacteria</taxon>
        <taxon>Pseudomonadati</taxon>
        <taxon>Bacteroidota</taxon>
        <taxon>Flavobacteriia</taxon>
        <taxon>Flavobacteriales</taxon>
        <taxon>Flavobacteriaceae</taxon>
        <taxon>Neotamlana</taxon>
    </lineage>
</organism>
<keyword evidence="1" id="KW-1133">Transmembrane helix</keyword>
<evidence type="ECO:0000313" key="2">
    <source>
        <dbReference type="EMBL" id="KJD34406.1"/>
    </source>
</evidence>
<dbReference type="PATRIC" id="fig|1382798.3.peg.198"/>
<feature type="transmembrane region" description="Helical" evidence="1">
    <location>
        <begin position="128"/>
        <end position="148"/>
    </location>
</feature>
<evidence type="ECO:0000256" key="1">
    <source>
        <dbReference type="SAM" id="Phobius"/>
    </source>
</evidence>
<keyword evidence="1" id="KW-0472">Membrane</keyword>
<keyword evidence="3" id="KW-1185">Reference proteome</keyword>
<dbReference type="EMBL" id="JTDV01000001">
    <property type="protein sequence ID" value="KJD34406.1"/>
    <property type="molecule type" value="Genomic_DNA"/>
</dbReference>
<protein>
    <recommendedName>
        <fullName evidence="4">Beta-carotene 15,15'-monooxygenase</fullName>
    </recommendedName>
</protein>
<sequence>MDELDLLKKSWNKPQQAHKTLSVNDIYPMLHKKSSSIVKTLFYISIAELVFWLLINAIPVFYSDEHKQKLEALYQNDTLLTVITFITYGIILVFIYLLYKSYQNISVTDSAKKLMENILKTRKIIKYYVLYNLIMAAVSLSIGFYYVLHNDVNLTDKIAHLSNSQLVGLYAGIVAVVIIFVCIIWLFYRLIYGLLLKRLNRNYNELKQLED</sequence>
<proteinExistence type="predicted"/>
<feature type="transmembrane region" description="Helical" evidence="1">
    <location>
        <begin position="41"/>
        <end position="62"/>
    </location>
</feature>
<dbReference type="STRING" id="1382798.PK35_00975"/>
<feature type="transmembrane region" description="Helical" evidence="1">
    <location>
        <begin position="168"/>
        <end position="188"/>
    </location>
</feature>
<dbReference type="RefSeq" id="WP_044624789.1">
    <property type="nucleotide sequence ID" value="NZ_JTDV01000001.1"/>
</dbReference>